<accession>A0ABW8TPI6</accession>
<feature type="domain" description="Peptidase S11 D-alanyl-D-alanine carboxypeptidase A N-terminal" evidence="10">
    <location>
        <begin position="27"/>
        <end position="254"/>
    </location>
</feature>
<sequence length="417" mass="46949">MKRTSISLLLASVIIFSNFIGVKAAENPMPKIDGKAGITMDIDTGEIIYQNNIDNRYYPASTTKLMTALIFAENKNKTDEIKYTESAKEQPQDSIDKNLHQMQIGDTMSAEDTMDALMLFSANDAANMMADSVSGNEEKFVQLMNDKVSKLGLKNTHFVTANGLHDDQHYTTPYDLSVIAREAFKNAWVQESMQKKTSKVSISDGTVLILNNRNKNLGVNGAVGGKTGYTSQAGRCLVEFYNRGGRRLVGVVMKSVYDNQDNAVFNDMEKIIDWSYEQKPVSLNKAGDTVKTETMSYKPFRFFGPQKTINVPLVIKEDLNYYDNAVNKKEIKEDFNLSKLNLWSLSSDKPVGTMTLKEREVAKEYKLYTTVSTSSIIKANLLLYLGAIVVLVLILFAVLMIILKLKNIRRRKSNRYY</sequence>
<evidence type="ECO:0000256" key="4">
    <source>
        <dbReference type="ARBA" id="ARBA00022960"/>
    </source>
</evidence>
<evidence type="ECO:0000256" key="6">
    <source>
        <dbReference type="ARBA" id="ARBA00023316"/>
    </source>
</evidence>
<evidence type="ECO:0000313" key="12">
    <source>
        <dbReference type="Proteomes" id="UP001623661"/>
    </source>
</evidence>
<evidence type="ECO:0000256" key="9">
    <source>
        <dbReference type="SAM" id="SignalP"/>
    </source>
</evidence>
<gene>
    <name evidence="11" type="ORF">ACJDUH_05780</name>
</gene>
<dbReference type="EC" id="3.4.-.-" evidence="11"/>
<evidence type="ECO:0000256" key="3">
    <source>
        <dbReference type="ARBA" id="ARBA00022801"/>
    </source>
</evidence>
<dbReference type="SUPFAM" id="SSF56601">
    <property type="entry name" value="beta-lactamase/transpeptidase-like"/>
    <property type="match status" value="1"/>
</dbReference>
<keyword evidence="8" id="KW-1133">Transmembrane helix</keyword>
<evidence type="ECO:0000256" key="7">
    <source>
        <dbReference type="RuleBase" id="RU004016"/>
    </source>
</evidence>
<keyword evidence="11" id="KW-0645">Protease</keyword>
<keyword evidence="8" id="KW-0812">Transmembrane</keyword>
<dbReference type="InterPro" id="IPR001967">
    <property type="entry name" value="Peptidase_S11_N"/>
</dbReference>
<organism evidence="11 12">
    <name type="scientific">Candidatus Clostridium radicumherbarum</name>
    <dbReference type="NCBI Taxonomy" id="3381662"/>
    <lineage>
        <taxon>Bacteria</taxon>
        <taxon>Bacillati</taxon>
        <taxon>Bacillota</taxon>
        <taxon>Clostridia</taxon>
        <taxon>Eubacteriales</taxon>
        <taxon>Clostridiaceae</taxon>
        <taxon>Clostridium</taxon>
    </lineage>
</organism>
<evidence type="ECO:0000256" key="5">
    <source>
        <dbReference type="ARBA" id="ARBA00022984"/>
    </source>
</evidence>
<evidence type="ECO:0000313" key="11">
    <source>
        <dbReference type="EMBL" id="MFL0267609.1"/>
    </source>
</evidence>
<keyword evidence="5" id="KW-0573">Peptidoglycan synthesis</keyword>
<comment type="similarity">
    <text evidence="1 7">Belongs to the peptidase S11 family.</text>
</comment>
<name>A0ABW8TPI6_9CLOT</name>
<dbReference type="Gene3D" id="3.40.710.10">
    <property type="entry name" value="DD-peptidase/beta-lactamase superfamily"/>
    <property type="match status" value="1"/>
</dbReference>
<evidence type="ECO:0000256" key="8">
    <source>
        <dbReference type="SAM" id="Phobius"/>
    </source>
</evidence>
<keyword evidence="6" id="KW-0961">Cell wall biogenesis/degradation</keyword>
<feature type="chain" id="PRO_5045420724" evidence="9">
    <location>
        <begin position="25"/>
        <end position="417"/>
    </location>
</feature>
<keyword evidence="4" id="KW-0133">Cell shape</keyword>
<evidence type="ECO:0000256" key="2">
    <source>
        <dbReference type="ARBA" id="ARBA00022729"/>
    </source>
</evidence>
<keyword evidence="3 11" id="KW-0378">Hydrolase</keyword>
<dbReference type="InterPro" id="IPR012338">
    <property type="entry name" value="Beta-lactam/transpept-like"/>
</dbReference>
<dbReference type="PANTHER" id="PTHR21581">
    <property type="entry name" value="D-ALANYL-D-ALANINE CARBOXYPEPTIDASE"/>
    <property type="match status" value="1"/>
</dbReference>
<keyword evidence="11" id="KW-0121">Carboxypeptidase</keyword>
<dbReference type="Pfam" id="PF00768">
    <property type="entry name" value="Peptidase_S11"/>
    <property type="match status" value="1"/>
</dbReference>
<comment type="caution">
    <text evidence="11">The sequence shown here is derived from an EMBL/GenBank/DDBJ whole genome shotgun (WGS) entry which is preliminary data.</text>
</comment>
<reference evidence="11 12" key="1">
    <citation type="submission" date="2024-11" db="EMBL/GenBank/DDBJ databases">
        <authorList>
            <person name="Heng Y.C."/>
            <person name="Lim A.C.H."/>
            <person name="Lee J.K.Y."/>
            <person name="Kittelmann S."/>
        </authorList>
    </citation>
    <scope>NUCLEOTIDE SEQUENCE [LARGE SCALE GENOMIC DNA]</scope>
    <source>
        <strain evidence="11 12">WILCCON 0202</strain>
    </source>
</reference>
<dbReference type="PANTHER" id="PTHR21581:SF26">
    <property type="entry name" value="D-ALANYL-D-ALANINE ENDOPEPTIDASE"/>
    <property type="match status" value="1"/>
</dbReference>
<dbReference type="InterPro" id="IPR018044">
    <property type="entry name" value="Peptidase_S11"/>
</dbReference>
<keyword evidence="8" id="KW-0472">Membrane</keyword>
<dbReference type="RefSeq" id="WP_406764209.1">
    <property type="nucleotide sequence ID" value="NZ_JBJHZY010000001.1"/>
</dbReference>
<protein>
    <submittedName>
        <fullName evidence="11">D-alanyl-D-alanine carboxypeptidase family protein</fullName>
        <ecNumber evidence="11">3.4.-.-</ecNumber>
    </submittedName>
</protein>
<dbReference type="EMBL" id="JBJHZY010000001">
    <property type="protein sequence ID" value="MFL0267609.1"/>
    <property type="molecule type" value="Genomic_DNA"/>
</dbReference>
<feature type="transmembrane region" description="Helical" evidence="8">
    <location>
        <begin position="381"/>
        <end position="403"/>
    </location>
</feature>
<dbReference type="Proteomes" id="UP001623661">
    <property type="component" value="Unassembled WGS sequence"/>
</dbReference>
<feature type="signal peptide" evidence="9">
    <location>
        <begin position="1"/>
        <end position="24"/>
    </location>
</feature>
<evidence type="ECO:0000259" key="10">
    <source>
        <dbReference type="Pfam" id="PF00768"/>
    </source>
</evidence>
<dbReference type="GO" id="GO:0004180">
    <property type="term" value="F:carboxypeptidase activity"/>
    <property type="evidence" value="ECO:0007669"/>
    <property type="project" value="UniProtKB-KW"/>
</dbReference>
<keyword evidence="2 9" id="KW-0732">Signal</keyword>
<dbReference type="PRINTS" id="PR00725">
    <property type="entry name" value="DADACBPTASE1"/>
</dbReference>
<evidence type="ECO:0000256" key="1">
    <source>
        <dbReference type="ARBA" id="ARBA00007164"/>
    </source>
</evidence>
<keyword evidence="12" id="KW-1185">Reference proteome</keyword>
<proteinExistence type="inferred from homology"/>